<dbReference type="OrthoDB" id="9770965at2"/>
<dbReference type="GO" id="GO:0016042">
    <property type="term" value="P:lipid catabolic process"/>
    <property type="evidence" value="ECO:0007669"/>
    <property type="project" value="UniProtKB-UniRule"/>
</dbReference>
<evidence type="ECO:0000256" key="5">
    <source>
        <dbReference type="SAM" id="Coils"/>
    </source>
</evidence>
<evidence type="ECO:0000256" key="3">
    <source>
        <dbReference type="ARBA" id="ARBA00023098"/>
    </source>
</evidence>
<keyword evidence="3 4" id="KW-0443">Lipid metabolism</keyword>
<dbReference type="SUPFAM" id="SSF52151">
    <property type="entry name" value="FabD/lysophospholipase-like"/>
    <property type="match status" value="1"/>
</dbReference>
<sequence>MLKYLLVLSFFLFNSFIYSESLTKEDIEIKKLQQKISLLENKISLLKKQKIENLKKAKKAPSVALVLSGGGAKGFAHIGVLKALEKNHIKIDSITGSSMGAIVAALYSAGYSPDQIESILSNVNWEKSFEDNPNREDIPLDQKAISEDYGLSLKYDGDFNFSLPKSLRNSQRTYLYLKKLLHNVDGINNFNKLPIPLRIIATNLDTGKPHSFSHGDLAKVVTASMAIPTIFDPVKIGKNYYVDGLVSRNFPVEDALEFKPDIIIGVDVGANVKPKAEYNIISTMDQILAIQSAASTPAQRKLATILIAPNVSKYKSTDLSKYKEITQAGEVAAEREMKKILAFPIRKVKVKHPLKENYQKTLIINKVVINNKNSDHKYIIKSIFENYLNKEITLSTLQNLILKLYGFNFIDKVYYTLENGTLYLDIQEAPSNTVGVGFNYQTGYGTTFSVGTDINRAGKYGSLSTIEGTFGDYLGLKLNNFFYYGVSNKIGILFDLAYQESPFNLYNKKEKLSEYKNETFYVKTGLLTQYDNKLLISYGLSMNYSELKQEVGSHAAESLSYSKSYGNVFLHLSWDKTNSNIYPTKGTKGHIEYNWGGNLGEDNLNFSTPAYLLEGYIPITDRLSLTSTIFGAAVNGDDILIDKYIKLGGARNNISNRTFAFDGYYFQQKLLKSLLGGSLGLQYELLDNLYLFGKWNIATYEEPSIETEIENNSMWQSYHQGYGVGIGYGSLIGPIEFSLAKSKADGEVLAQLSIGYTFD</sequence>
<dbReference type="Pfam" id="PF01734">
    <property type="entry name" value="Patatin"/>
    <property type="match status" value="1"/>
</dbReference>
<dbReference type="STRING" id="180163.SAMN02745174_00198"/>
<dbReference type="PANTHER" id="PTHR14226:SF76">
    <property type="entry name" value="NTE FAMILY PROTEIN RSSA"/>
    <property type="match status" value="1"/>
</dbReference>
<evidence type="ECO:0000256" key="2">
    <source>
        <dbReference type="ARBA" id="ARBA00022963"/>
    </source>
</evidence>
<feature type="active site" description="Proton acceptor" evidence="4">
    <location>
        <position position="243"/>
    </location>
</feature>
<reference evidence="7 8" key="1">
    <citation type="submission" date="2017-02" db="EMBL/GenBank/DDBJ databases">
        <authorList>
            <person name="Peterson S.W."/>
        </authorList>
    </citation>
    <scope>NUCLEOTIDE SEQUENCE [LARGE SCALE GENOMIC DNA]</scope>
    <source>
        <strain evidence="7 8">ATCC 700028</strain>
    </source>
</reference>
<keyword evidence="2 4" id="KW-0442">Lipid degradation</keyword>
<feature type="coiled-coil region" evidence="5">
    <location>
        <begin position="22"/>
        <end position="49"/>
    </location>
</feature>
<comment type="caution">
    <text evidence="4">Lacks conserved residue(s) required for the propagation of feature annotation.</text>
</comment>
<feature type="short sequence motif" description="GXGXXG" evidence="4">
    <location>
        <begin position="69"/>
        <end position="74"/>
    </location>
</feature>
<dbReference type="Pfam" id="PF19143">
    <property type="entry name" value="Omp85_2"/>
    <property type="match status" value="1"/>
</dbReference>
<evidence type="ECO:0000313" key="8">
    <source>
        <dbReference type="Proteomes" id="UP000191153"/>
    </source>
</evidence>
<dbReference type="RefSeq" id="WP_078692746.1">
    <property type="nucleotide sequence ID" value="NZ_FUWX01000004.1"/>
</dbReference>
<dbReference type="AlphaFoldDB" id="A0A1T4JZB6"/>
<evidence type="ECO:0000256" key="4">
    <source>
        <dbReference type="PROSITE-ProRule" id="PRU01161"/>
    </source>
</evidence>
<dbReference type="PROSITE" id="PS51635">
    <property type="entry name" value="PNPLA"/>
    <property type="match status" value="1"/>
</dbReference>
<dbReference type="GO" id="GO:0016787">
    <property type="term" value="F:hydrolase activity"/>
    <property type="evidence" value="ECO:0007669"/>
    <property type="project" value="UniProtKB-UniRule"/>
</dbReference>
<evidence type="ECO:0000256" key="1">
    <source>
        <dbReference type="ARBA" id="ARBA00022801"/>
    </source>
</evidence>
<accession>A0A1T4JZB6</accession>
<dbReference type="EMBL" id="FUWX01000004">
    <property type="protein sequence ID" value="SJZ35501.1"/>
    <property type="molecule type" value="Genomic_DNA"/>
</dbReference>
<keyword evidence="8" id="KW-1185">Reference proteome</keyword>
<protein>
    <submittedName>
        <fullName evidence="7">NTE family protein</fullName>
    </submittedName>
</protein>
<keyword evidence="1 4" id="KW-0378">Hydrolase</keyword>
<dbReference type="InterPro" id="IPR050301">
    <property type="entry name" value="NTE"/>
</dbReference>
<dbReference type="InterPro" id="IPR002641">
    <property type="entry name" value="PNPLA_dom"/>
</dbReference>
<organism evidence="7 8">
    <name type="scientific">Cetobacterium ceti</name>
    <dbReference type="NCBI Taxonomy" id="180163"/>
    <lineage>
        <taxon>Bacteria</taxon>
        <taxon>Fusobacteriati</taxon>
        <taxon>Fusobacteriota</taxon>
        <taxon>Fusobacteriia</taxon>
        <taxon>Fusobacteriales</taxon>
        <taxon>Fusobacteriaceae</taxon>
        <taxon>Cetobacterium</taxon>
    </lineage>
</organism>
<evidence type="ECO:0000259" key="6">
    <source>
        <dbReference type="PROSITE" id="PS51635"/>
    </source>
</evidence>
<dbReference type="Gene3D" id="3.40.1090.10">
    <property type="entry name" value="Cytosolic phospholipase A2 catalytic domain"/>
    <property type="match status" value="2"/>
</dbReference>
<feature type="short sequence motif" description="GXSXG" evidence="4">
    <location>
        <begin position="96"/>
        <end position="100"/>
    </location>
</feature>
<proteinExistence type="predicted"/>
<keyword evidence="5" id="KW-0175">Coiled coil</keyword>
<feature type="active site" description="Nucleophile" evidence="4">
    <location>
        <position position="98"/>
    </location>
</feature>
<evidence type="ECO:0000313" key="7">
    <source>
        <dbReference type="EMBL" id="SJZ35501.1"/>
    </source>
</evidence>
<name>A0A1T4JZB6_9FUSO</name>
<dbReference type="PANTHER" id="PTHR14226">
    <property type="entry name" value="NEUROPATHY TARGET ESTERASE/SWISS CHEESE D.MELANOGASTER"/>
    <property type="match status" value="1"/>
</dbReference>
<dbReference type="InterPro" id="IPR043864">
    <property type="entry name" value="Omp85-like_dom"/>
</dbReference>
<dbReference type="CDD" id="cd07205">
    <property type="entry name" value="Pat_PNPLA6_PNPLA7_NTE1_like"/>
    <property type="match status" value="1"/>
</dbReference>
<gene>
    <name evidence="7" type="ORF">SAMN02745174_00198</name>
</gene>
<dbReference type="InterPro" id="IPR016035">
    <property type="entry name" value="Acyl_Trfase/lysoPLipase"/>
</dbReference>
<dbReference type="Proteomes" id="UP000191153">
    <property type="component" value="Unassembled WGS sequence"/>
</dbReference>
<dbReference type="Gene3D" id="2.40.160.50">
    <property type="entry name" value="membrane protein fhac: a member of the omp85/tpsb transporter family"/>
    <property type="match status" value="1"/>
</dbReference>
<feature type="domain" description="PNPLA" evidence="6">
    <location>
        <begin position="65"/>
        <end position="256"/>
    </location>
</feature>